<dbReference type="InterPro" id="IPR012347">
    <property type="entry name" value="Ferritin-like"/>
</dbReference>
<dbReference type="InterPro" id="IPR029447">
    <property type="entry name" value="DUF4439"/>
</dbReference>
<feature type="domain" description="DUF4439" evidence="2">
    <location>
        <begin position="216"/>
        <end position="309"/>
    </location>
</feature>
<dbReference type="InterPro" id="IPR006311">
    <property type="entry name" value="TAT_signal"/>
</dbReference>
<dbReference type="SUPFAM" id="SSF47240">
    <property type="entry name" value="Ferritin-like"/>
    <property type="match status" value="1"/>
</dbReference>
<evidence type="ECO:0000313" key="4">
    <source>
        <dbReference type="Proteomes" id="UP000285875"/>
    </source>
</evidence>
<dbReference type="InterPro" id="IPR009078">
    <property type="entry name" value="Ferritin-like_SF"/>
</dbReference>
<dbReference type="Gene3D" id="1.20.1260.10">
    <property type="match status" value="1"/>
</dbReference>
<protein>
    <recommendedName>
        <fullName evidence="2">DUF4439 domain-containing protein</fullName>
    </recommendedName>
</protein>
<dbReference type="Proteomes" id="UP000285875">
    <property type="component" value="Chromosome"/>
</dbReference>
<proteinExistence type="predicted"/>
<gene>
    <name evidence="3" type="ORF">C0Z10_04695</name>
</gene>
<dbReference type="KEGG" id="aji:C0Z10_04695"/>
<evidence type="ECO:0000259" key="2">
    <source>
        <dbReference type="Pfam" id="PF14530"/>
    </source>
</evidence>
<evidence type="ECO:0000256" key="1">
    <source>
        <dbReference type="SAM" id="MobiDB-lite"/>
    </source>
</evidence>
<sequence length="314" mass="32558">MSSATPSRRTVMMATLGLAAASLSGCYRVSPLVGSGEDRRASATPPPVTAERRSAVSTEATLAQLARAAGLAGIAAVHTGHATVLAQVDPLAGRSADTTPVIPVTPSSPASPSTVSPLLQLTTAERVAGRRYLEIAGRSDDPSWTLIWASLTVFANSVRFTGPAPELGDAYPVTVPSEPLTAARQVLLSRLNALSTGLEWGVGRLSSTDPLHATGVDRLQRVEHQKTSLRASLRAASASPTPLQPGYPMPATPSDAASTRTLWGGLERGVLAGWGRVTAAADGADRRAAMLAMTESMGFLTHYGVPLPGWPGWV</sequence>
<evidence type="ECO:0000313" key="3">
    <source>
        <dbReference type="EMBL" id="AZZ39162.1"/>
    </source>
</evidence>
<feature type="region of interest" description="Disordered" evidence="1">
    <location>
        <begin position="231"/>
        <end position="256"/>
    </location>
</feature>
<organism evidence="3 4">
    <name type="scientific">Acidipropionibacterium jensenii</name>
    <dbReference type="NCBI Taxonomy" id="1749"/>
    <lineage>
        <taxon>Bacteria</taxon>
        <taxon>Bacillati</taxon>
        <taxon>Actinomycetota</taxon>
        <taxon>Actinomycetes</taxon>
        <taxon>Propionibacteriales</taxon>
        <taxon>Propionibacteriaceae</taxon>
        <taxon>Acidipropionibacterium</taxon>
    </lineage>
</organism>
<dbReference type="EMBL" id="CP025570">
    <property type="protein sequence ID" value="AZZ39162.1"/>
    <property type="molecule type" value="Genomic_DNA"/>
</dbReference>
<feature type="region of interest" description="Disordered" evidence="1">
    <location>
        <begin position="34"/>
        <end position="55"/>
    </location>
</feature>
<dbReference type="AlphaFoldDB" id="A0A3Q9UHT0"/>
<dbReference type="RefSeq" id="WP_097798613.1">
    <property type="nucleotide sequence ID" value="NZ_CP025570.1"/>
</dbReference>
<dbReference type="PROSITE" id="PS51318">
    <property type="entry name" value="TAT"/>
    <property type="match status" value="1"/>
</dbReference>
<reference evidence="4" key="1">
    <citation type="submission" date="2017-12" db="EMBL/GenBank/DDBJ databases">
        <title>Whole genome sequencing of Acidipropionibacterium jensenii strains JS279 and JS280.</title>
        <authorList>
            <person name="Deptula P."/>
            <person name="Laine P."/>
            <person name="Smolander O.-P."/>
            <person name="Paulin L."/>
            <person name="Auvinen P."/>
            <person name="Varmanen P."/>
        </authorList>
    </citation>
    <scope>NUCLEOTIDE SEQUENCE [LARGE SCALE GENOMIC DNA]</scope>
    <source>
        <strain evidence="4">JS280</strain>
    </source>
</reference>
<accession>A0A3Q9UHT0</accession>
<dbReference type="Pfam" id="PF14530">
    <property type="entry name" value="DUF4439"/>
    <property type="match status" value="1"/>
</dbReference>
<feature type="compositionally biased region" description="Pro residues" evidence="1">
    <location>
        <begin position="242"/>
        <end position="251"/>
    </location>
</feature>
<name>A0A3Q9UHT0_9ACTN</name>